<sequence>MEQSNKRQWWGLLVIPIEFIIGQYLLPLLPIENNPKLGLILSTFIFVTGFAVMIYLFKDLLKAQWQLYRHKLFWRLLISMVLVVGAFMLLQLVRGIIPAHLLTVESNGTDSGGAQLSAGWMLLAAITPFIAPFAEELTFRYLLLGKFTNRLVRAIMLFVQGILFGLIHINNFGGNVYATIPYMVIGIYFGVIYLLFKNIWGSIIVHWMFNSINSILPALFLFILSFFGI</sequence>
<feature type="transmembrane region" description="Helical" evidence="2">
    <location>
        <begin position="37"/>
        <end position="57"/>
    </location>
</feature>
<comment type="caution">
    <text evidence="4">The sequence shown here is derived from an EMBL/GenBank/DDBJ whole genome shotgun (WGS) entry which is preliminary data.</text>
</comment>
<evidence type="ECO:0000256" key="1">
    <source>
        <dbReference type="ARBA" id="ARBA00009067"/>
    </source>
</evidence>
<name>A0ABS3LH56_9ENTE</name>
<feature type="transmembrane region" description="Helical" evidence="2">
    <location>
        <begin position="208"/>
        <end position="227"/>
    </location>
</feature>
<proteinExistence type="inferred from homology"/>
<evidence type="ECO:0000256" key="2">
    <source>
        <dbReference type="SAM" id="Phobius"/>
    </source>
</evidence>
<dbReference type="Pfam" id="PF02517">
    <property type="entry name" value="Rce1-like"/>
    <property type="match status" value="1"/>
</dbReference>
<feature type="transmembrane region" description="Helical" evidence="2">
    <location>
        <begin position="12"/>
        <end position="31"/>
    </location>
</feature>
<protein>
    <submittedName>
        <fullName evidence="4">CPBP family intramembrane metalloprotease</fullName>
    </submittedName>
</protein>
<dbReference type="GO" id="GO:0008237">
    <property type="term" value="F:metallopeptidase activity"/>
    <property type="evidence" value="ECO:0007669"/>
    <property type="project" value="UniProtKB-KW"/>
</dbReference>
<keyword evidence="5" id="KW-1185">Reference proteome</keyword>
<reference evidence="4 5" key="1">
    <citation type="submission" date="2021-03" db="EMBL/GenBank/DDBJ databases">
        <title>Enterococcal diversity collection.</title>
        <authorList>
            <person name="Gilmore M.S."/>
            <person name="Schwartzman J."/>
            <person name="Van Tyne D."/>
            <person name="Martin M."/>
            <person name="Earl A.M."/>
            <person name="Manson A.L."/>
            <person name="Straub T."/>
            <person name="Salamzade R."/>
            <person name="Saavedra J."/>
            <person name="Lebreton F."/>
            <person name="Prichula J."/>
            <person name="Schaufler K."/>
            <person name="Gaca A."/>
            <person name="Sgardioli B."/>
            <person name="Wagenaar J."/>
            <person name="Strong T."/>
        </authorList>
    </citation>
    <scope>NUCLEOTIDE SEQUENCE [LARGE SCALE GENOMIC DNA]</scope>
    <source>
        <strain evidence="4 5">669A</strain>
    </source>
</reference>
<feature type="transmembrane region" description="Helical" evidence="2">
    <location>
        <begin position="117"/>
        <end position="139"/>
    </location>
</feature>
<keyword evidence="2" id="KW-0812">Transmembrane</keyword>
<keyword evidence="4" id="KW-0378">Hydrolase</keyword>
<organism evidence="4 5">
    <name type="scientific">Candidatus Enterococcus moelleringii</name>
    <dbReference type="NCBI Taxonomy" id="2815325"/>
    <lineage>
        <taxon>Bacteria</taxon>
        <taxon>Bacillati</taxon>
        <taxon>Bacillota</taxon>
        <taxon>Bacilli</taxon>
        <taxon>Lactobacillales</taxon>
        <taxon>Enterococcaceae</taxon>
        <taxon>Enterococcus</taxon>
    </lineage>
</organism>
<feature type="transmembrane region" description="Helical" evidence="2">
    <location>
        <begin position="176"/>
        <end position="196"/>
    </location>
</feature>
<keyword evidence="4" id="KW-0645">Protease</keyword>
<dbReference type="Proteomes" id="UP000664601">
    <property type="component" value="Unassembled WGS sequence"/>
</dbReference>
<feature type="domain" description="CAAX prenyl protease 2/Lysostaphin resistance protein A-like" evidence="3">
    <location>
        <begin position="120"/>
        <end position="211"/>
    </location>
</feature>
<accession>A0ABS3LH56</accession>
<keyword evidence="4" id="KW-0482">Metalloprotease</keyword>
<dbReference type="EMBL" id="JAFREM010000033">
    <property type="protein sequence ID" value="MBO1308430.1"/>
    <property type="molecule type" value="Genomic_DNA"/>
</dbReference>
<gene>
    <name evidence="4" type="ORF">JZO70_19810</name>
</gene>
<feature type="transmembrane region" description="Helical" evidence="2">
    <location>
        <begin position="77"/>
        <end position="97"/>
    </location>
</feature>
<keyword evidence="2" id="KW-0472">Membrane</keyword>
<keyword evidence="2" id="KW-1133">Transmembrane helix</keyword>
<feature type="transmembrane region" description="Helical" evidence="2">
    <location>
        <begin position="151"/>
        <end position="170"/>
    </location>
</feature>
<evidence type="ECO:0000259" key="3">
    <source>
        <dbReference type="Pfam" id="PF02517"/>
    </source>
</evidence>
<evidence type="ECO:0000313" key="5">
    <source>
        <dbReference type="Proteomes" id="UP000664601"/>
    </source>
</evidence>
<dbReference type="PANTHER" id="PTHR36435">
    <property type="entry name" value="SLR1288 PROTEIN"/>
    <property type="match status" value="1"/>
</dbReference>
<evidence type="ECO:0000313" key="4">
    <source>
        <dbReference type="EMBL" id="MBO1308430.1"/>
    </source>
</evidence>
<dbReference type="RefSeq" id="WP_207675425.1">
    <property type="nucleotide sequence ID" value="NZ_JAFREM010000033.1"/>
</dbReference>
<dbReference type="InterPro" id="IPR003675">
    <property type="entry name" value="Rce1/LyrA-like_dom"/>
</dbReference>
<dbReference type="PANTHER" id="PTHR36435:SF1">
    <property type="entry name" value="CAAX AMINO TERMINAL PROTEASE FAMILY PROTEIN"/>
    <property type="match status" value="1"/>
</dbReference>
<dbReference type="InterPro" id="IPR052710">
    <property type="entry name" value="CAAX_protease"/>
</dbReference>
<comment type="similarity">
    <text evidence="1">Belongs to the UPF0177 family.</text>
</comment>